<dbReference type="PROSITE" id="PS51330">
    <property type="entry name" value="DHFR_2"/>
    <property type="match status" value="1"/>
</dbReference>
<evidence type="ECO:0000259" key="8">
    <source>
        <dbReference type="PROSITE" id="PS51330"/>
    </source>
</evidence>
<evidence type="ECO:0000313" key="9">
    <source>
        <dbReference type="EMBL" id="SCV03135.1"/>
    </source>
</evidence>
<dbReference type="Proteomes" id="UP000191024">
    <property type="component" value="Chromosome H"/>
</dbReference>
<dbReference type="InterPro" id="IPR001796">
    <property type="entry name" value="DHFR_dom"/>
</dbReference>
<dbReference type="AlphaFoldDB" id="A0A1G4KF13"/>
<evidence type="ECO:0000313" key="10">
    <source>
        <dbReference type="Proteomes" id="UP000191024"/>
    </source>
</evidence>
<sequence length="210" mass="23284">MNAPTSHTPVVAIVACLMPDMGIGYAGKLPWKLAREMKYFREVTSRTVDPSKQNAVVMGRKTWESIPPRFRPLPGRTNVVVSRQFSHALEPAGPKGPAGVFHSNSLHRCLELLPQRVASLERIYVVGGAEIYAQSYTLCDAMLLTEIEPAPGAEPPQMDTFLDRVAVAERFERQGSVDAFVPPGVTLPDPETVLENGFQYRFALYTRRVT</sequence>
<dbReference type="InterPro" id="IPR012259">
    <property type="entry name" value="DHFR"/>
</dbReference>
<keyword evidence="6" id="KW-0560">Oxidoreductase</keyword>
<dbReference type="GO" id="GO:0046654">
    <property type="term" value="P:tetrahydrofolate biosynthetic process"/>
    <property type="evidence" value="ECO:0007669"/>
    <property type="project" value="UniProtKB-UniPathway"/>
</dbReference>
<dbReference type="OrthoDB" id="414698at2759"/>
<evidence type="ECO:0000256" key="2">
    <source>
        <dbReference type="ARBA" id="ARBA00012856"/>
    </source>
</evidence>
<dbReference type="PANTHER" id="PTHR48069:SF3">
    <property type="entry name" value="DIHYDROFOLATE REDUCTASE"/>
    <property type="match status" value="1"/>
</dbReference>
<keyword evidence="5" id="KW-0521">NADP</keyword>
<dbReference type="GO" id="GO:0006730">
    <property type="term" value="P:one-carbon metabolic process"/>
    <property type="evidence" value="ECO:0007669"/>
    <property type="project" value="UniProtKB-KW"/>
</dbReference>
<dbReference type="GO" id="GO:0004146">
    <property type="term" value="F:dihydrofolate reductase activity"/>
    <property type="evidence" value="ECO:0007669"/>
    <property type="project" value="UniProtKB-EC"/>
</dbReference>
<dbReference type="Pfam" id="PF00186">
    <property type="entry name" value="DHFR_1"/>
    <property type="match status" value="1"/>
</dbReference>
<evidence type="ECO:0000256" key="6">
    <source>
        <dbReference type="ARBA" id="ARBA00023002"/>
    </source>
</evidence>
<name>A0A1G4KF13_9SACH</name>
<dbReference type="Gene3D" id="3.40.430.10">
    <property type="entry name" value="Dihydrofolate Reductase, subunit A"/>
    <property type="match status" value="1"/>
</dbReference>
<evidence type="ECO:0000256" key="4">
    <source>
        <dbReference type="ARBA" id="ARBA00022563"/>
    </source>
</evidence>
<proteinExistence type="inferred from homology"/>
<dbReference type="InterPro" id="IPR017925">
    <property type="entry name" value="DHFR_CS"/>
</dbReference>
<gene>
    <name evidence="9" type="ORF">LAMI_0H05754G</name>
</gene>
<dbReference type="PRINTS" id="PR00070">
    <property type="entry name" value="DHFR"/>
</dbReference>
<dbReference type="EMBL" id="LT598468">
    <property type="protein sequence ID" value="SCV03135.1"/>
    <property type="molecule type" value="Genomic_DNA"/>
</dbReference>
<evidence type="ECO:0000256" key="7">
    <source>
        <dbReference type="RuleBase" id="RU004474"/>
    </source>
</evidence>
<comment type="similarity">
    <text evidence="7">Belongs to the dihydrofolate reductase family.</text>
</comment>
<feature type="domain" description="DHFR" evidence="8">
    <location>
        <begin position="9"/>
        <end position="207"/>
    </location>
</feature>
<keyword evidence="4" id="KW-0554">One-carbon metabolism</keyword>
<dbReference type="STRING" id="1230905.A0A1G4KF13"/>
<keyword evidence="10" id="KW-1185">Reference proteome</keyword>
<organism evidence="9 10">
    <name type="scientific">Lachancea mirantina</name>
    <dbReference type="NCBI Taxonomy" id="1230905"/>
    <lineage>
        <taxon>Eukaryota</taxon>
        <taxon>Fungi</taxon>
        <taxon>Dikarya</taxon>
        <taxon>Ascomycota</taxon>
        <taxon>Saccharomycotina</taxon>
        <taxon>Saccharomycetes</taxon>
        <taxon>Saccharomycetales</taxon>
        <taxon>Saccharomycetaceae</taxon>
        <taxon>Lachancea</taxon>
    </lineage>
</organism>
<evidence type="ECO:0000256" key="3">
    <source>
        <dbReference type="ARBA" id="ARBA00018886"/>
    </source>
</evidence>
<dbReference type="PANTHER" id="PTHR48069">
    <property type="entry name" value="DIHYDROFOLATE REDUCTASE"/>
    <property type="match status" value="1"/>
</dbReference>
<dbReference type="EC" id="1.5.1.3" evidence="2"/>
<evidence type="ECO:0000256" key="1">
    <source>
        <dbReference type="ARBA" id="ARBA00004903"/>
    </source>
</evidence>
<dbReference type="UniPathway" id="UPA00077">
    <property type="reaction ID" value="UER00158"/>
</dbReference>
<dbReference type="GO" id="GO:0050661">
    <property type="term" value="F:NADP binding"/>
    <property type="evidence" value="ECO:0007669"/>
    <property type="project" value="InterPro"/>
</dbReference>
<dbReference type="CDD" id="cd00209">
    <property type="entry name" value="DHFR"/>
    <property type="match status" value="1"/>
</dbReference>
<dbReference type="PROSITE" id="PS00075">
    <property type="entry name" value="DHFR_1"/>
    <property type="match status" value="1"/>
</dbReference>
<evidence type="ECO:0000256" key="5">
    <source>
        <dbReference type="ARBA" id="ARBA00022857"/>
    </source>
</evidence>
<dbReference type="InterPro" id="IPR024072">
    <property type="entry name" value="DHFR-like_dom_sf"/>
</dbReference>
<dbReference type="GO" id="GO:0046452">
    <property type="term" value="P:dihydrofolate metabolic process"/>
    <property type="evidence" value="ECO:0007669"/>
    <property type="project" value="TreeGrafter"/>
</dbReference>
<dbReference type="SUPFAM" id="SSF53597">
    <property type="entry name" value="Dihydrofolate reductase-like"/>
    <property type="match status" value="1"/>
</dbReference>
<dbReference type="GO" id="GO:0046655">
    <property type="term" value="P:folic acid metabolic process"/>
    <property type="evidence" value="ECO:0007669"/>
    <property type="project" value="TreeGrafter"/>
</dbReference>
<dbReference type="GO" id="GO:0005739">
    <property type="term" value="C:mitochondrion"/>
    <property type="evidence" value="ECO:0007669"/>
    <property type="project" value="TreeGrafter"/>
</dbReference>
<comment type="pathway">
    <text evidence="1">Cofactor biosynthesis; tetrahydrofolate biosynthesis; 5,6,7,8-tetrahydrofolate from 7,8-dihydrofolate: step 1/1.</text>
</comment>
<accession>A0A1G4KF13</accession>
<reference evidence="10" key="1">
    <citation type="submission" date="2016-03" db="EMBL/GenBank/DDBJ databases">
        <authorList>
            <person name="Devillers H."/>
        </authorList>
    </citation>
    <scope>NUCLEOTIDE SEQUENCE [LARGE SCALE GENOMIC DNA]</scope>
</reference>
<protein>
    <recommendedName>
        <fullName evidence="3">Dihydrofolate reductase</fullName>
        <ecNumber evidence="2">1.5.1.3</ecNumber>
    </recommendedName>
</protein>